<comment type="subcellular location">
    <subcellularLocation>
        <location evidence="1">Cell membrane</location>
    </subcellularLocation>
</comment>
<dbReference type="GO" id="GO:0004888">
    <property type="term" value="F:transmembrane signaling receptor activity"/>
    <property type="evidence" value="ECO:0007669"/>
    <property type="project" value="InterPro"/>
</dbReference>
<organism evidence="11 12">
    <name type="scientific">Halalkalibacter okhensis</name>
    <dbReference type="NCBI Taxonomy" id="333138"/>
    <lineage>
        <taxon>Bacteria</taxon>
        <taxon>Bacillati</taxon>
        <taxon>Bacillota</taxon>
        <taxon>Bacilli</taxon>
        <taxon>Bacillales</taxon>
        <taxon>Bacillaceae</taxon>
        <taxon>Halalkalibacter</taxon>
    </lineage>
</organism>
<evidence type="ECO:0000259" key="9">
    <source>
        <dbReference type="PROSITE" id="PS50111"/>
    </source>
</evidence>
<dbReference type="GO" id="GO:0006935">
    <property type="term" value="P:chemotaxis"/>
    <property type="evidence" value="ECO:0007669"/>
    <property type="project" value="InterPro"/>
</dbReference>
<evidence type="ECO:0000256" key="7">
    <source>
        <dbReference type="SAM" id="Coils"/>
    </source>
</evidence>
<dbReference type="Pfam" id="PF00015">
    <property type="entry name" value="MCPsignal"/>
    <property type="match status" value="1"/>
</dbReference>
<dbReference type="OrthoDB" id="9807021at2"/>
<keyword evidence="3 8" id="KW-0472">Membrane</keyword>
<keyword evidence="8" id="KW-1133">Transmembrane helix</keyword>
<evidence type="ECO:0000256" key="1">
    <source>
        <dbReference type="ARBA" id="ARBA00004236"/>
    </source>
</evidence>
<keyword evidence="4 6" id="KW-0807">Transducer</keyword>
<name>A0A0B0IIT9_9BACI</name>
<keyword evidence="2" id="KW-1003">Cell membrane</keyword>
<evidence type="ECO:0000313" key="11">
    <source>
        <dbReference type="EMBL" id="KHF39591.1"/>
    </source>
</evidence>
<dbReference type="SUPFAM" id="SSF58104">
    <property type="entry name" value="Methyl-accepting chemotaxis protein (MCP) signaling domain"/>
    <property type="match status" value="1"/>
</dbReference>
<sequence length="431" mass="47999">MFQSLEKMKFFKTIKLKLLIIVVLSSVVGAPISGFINSILSRNEMVGGGVLATVTFLVNILTIPVLVVVFSHYFITKRIEKINQKLVEFDKGNFDYEIKDRWNDEIGLLGQNVSHLASNLSKSLDDFNRHSSRVATGTIDFKRVFSELKLRNSQQNALLEAVNKSNSDVFKTFDETNSVISEVASVVDDAARTVESLNDRSTTSSKLANDSQQTLVTIDSQFNDIQHESQETERFVEGLMIKTSEISSVIEIIKNIADQTNLLALNATIEAARAGEHGKGFSVVAEEVRNLADHSLIATEQISKTVESIKQDVGQVAISMNKSRVEIEEGKKMFSHVHNGIHQVLEQLKQFSEEVSEISSMMEEVNASSQEISSIMENSKSLVEQNEKSFNSYNEIQLEVDESIKEGSIQVQALVENVEELESELVERAAS</sequence>
<feature type="domain" description="Methyl-accepting transducer" evidence="9">
    <location>
        <begin position="144"/>
        <end position="380"/>
    </location>
</feature>
<dbReference type="Pfam" id="PF00672">
    <property type="entry name" value="HAMP"/>
    <property type="match status" value="1"/>
</dbReference>
<dbReference type="InterPro" id="IPR003660">
    <property type="entry name" value="HAMP_dom"/>
</dbReference>
<evidence type="ECO:0008006" key="13">
    <source>
        <dbReference type="Google" id="ProtNLM"/>
    </source>
</evidence>
<dbReference type="eggNOG" id="COG0840">
    <property type="taxonomic scope" value="Bacteria"/>
</dbReference>
<dbReference type="Gene3D" id="1.10.287.950">
    <property type="entry name" value="Methyl-accepting chemotaxis protein"/>
    <property type="match status" value="1"/>
</dbReference>
<feature type="domain" description="HAMP" evidence="10">
    <location>
        <begin position="73"/>
        <end position="125"/>
    </location>
</feature>
<dbReference type="RefSeq" id="WP_034630113.1">
    <property type="nucleotide sequence ID" value="NZ_JRJU01000017.1"/>
</dbReference>
<proteinExistence type="inferred from homology"/>
<dbReference type="PRINTS" id="PR00260">
    <property type="entry name" value="CHEMTRNSDUCR"/>
</dbReference>
<dbReference type="EMBL" id="JRJU01000017">
    <property type="protein sequence ID" value="KHF39591.1"/>
    <property type="molecule type" value="Genomic_DNA"/>
</dbReference>
<evidence type="ECO:0000256" key="2">
    <source>
        <dbReference type="ARBA" id="ARBA00022475"/>
    </source>
</evidence>
<dbReference type="AlphaFoldDB" id="A0A0B0IIT9"/>
<dbReference type="SMART" id="SM00283">
    <property type="entry name" value="MA"/>
    <property type="match status" value="1"/>
</dbReference>
<evidence type="ECO:0000256" key="6">
    <source>
        <dbReference type="PROSITE-ProRule" id="PRU00284"/>
    </source>
</evidence>
<dbReference type="InterPro" id="IPR004090">
    <property type="entry name" value="Chemotax_Me-accpt_rcpt"/>
</dbReference>
<keyword evidence="8" id="KW-0812">Transmembrane</keyword>
<dbReference type="STRING" id="333138.LQ50_14190"/>
<evidence type="ECO:0000313" key="12">
    <source>
        <dbReference type="Proteomes" id="UP000030832"/>
    </source>
</evidence>
<comment type="similarity">
    <text evidence="5">Belongs to the methyl-accepting chemotaxis (MCP) protein family.</text>
</comment>
<keyword evidence="12" id="KW-1185">Reference proteome</keyword>
<reference evidence="11 12" key="1">
    <citation type="submission" date="2014-09" db="EMBL/GenBank/DDBJ databases">
        <title>Genome sequencing and annotation of Bacillus Okhensis strain Kh10-101T.</title>
        <authorList>
            <person name="Prakash J.S."/>
        </authorList>
    </citation>
    <scope>NUCLEOTIDE SEQUENCE [LARGE SCALE GENOMIC DNA]</scope>
    <source>
        <strain evidence="12">Kh10-101T</strain>
    </source>
</reference>
<feature type="coiled-coil region" evidence="7">
    <location>
        <begin position="404"/>
        <end position="431"/>
    </location>
</feature>
<evidence type="ECO:0000256" key="4">
    <source>
        <dbReference type="ARBA" id="ARBA00023224"/>
    </source>
</evidence>
<evidence type="ECO:0000256" key="8">
    <source>
        <dbReference type="SAM" id="Phobius"/>
    </source>
</evidence>
<dbReference type="PROSITE" id="PS50111">
    <property type="entry name" value="CHEMOTAXIS_TRANSDUC_2"/>
    <property type="match status" value="1"/>
</dbReference>
<dbReference type="PROSITE" id="PS50885">
    <property type="entry name" value="HAMP"/>
    <property type="match status" value="1"/>
</dbReference>
<dbReference type="GO" id="GO:0005886">
    <property type="term" value="C:plasma membrane"/>
    <property type="evidence" value="ECO:0007669"/>
    <property type="project" value="UniProtKB-SubCell"/>
</dbReference>
<evidence type="ECO:0000256" key="5">
    <source>
        <dbReference type="ARBA" id="ARBA00029447"/>
    </source>
</evidence>
<dbReference type="InterPro" id="IPR004089">
    <property type="entry name" value="MCPsignal_dom"/>
</dbReference>
<dbReference type="GO" id="GO:0007165">
    <property type="term" value="P:signal transduction"/>
    <property type="evidence" value="ECO:0007669"/>
    <property type="project" value="UniProtKB-KW"/>
</dbReference>
<evidence type="ECO:0000259" key="10">
    <source>
        <dbReference type="PROSITE" id="PS50885"/>
    </source>
</evidence>
<dbReference type="PANTHER" id="PTHR32089">
    <property type="entry name" value="METHYL-ACCEPTING CHEMOTAXIS PROTEIN MCPB"/>
    <property type="match status" value="1"/>
</dbReference>
<dbReference type="Proteomes" id="UP000030832">
    <property type="component" value="Unassembled WGS sequence"/>
</dbReference>
<dbReference type="CDD" id="cd06225">
    <property type="entry name" value="HAMP"/>
    <property type="match status" value="1"/>
</dbReference>
<feature type="transmembrane region" description="Helical" evidence="8">
    <location>
        <begin position="50"/>
        <end position="75"/>
    </location>
</feature>
<evidence type="ECO:0000256" key="3">
    <source>
        <dbReference type="ARBA" id="ARBA00023136"/>
    </source>
</evidence>
<dbReference type="PANTHER" id="PTHR32089:SF112">
    <property type="entry name" value="LYSOZYME-LIKE PROTEIN-RELATED"/>
    <property type="match status" value="1"/>
</dbReference>
<accession>A0A0B0IIT9</accession>
<keyword evidence="7" id="KW-0175">Coiled coil</keyword>
<gene>
    <name evidence="11" type="ORF">LQ50_14190</name>
</gene>
<comment type="caution">
    <text evidence="11">The sequence shown here is derived from an EMBL/GenBank/DDBJ whole genome shotgun (WGS) entry which is preliminary data.</text>
</comment>
<protein>
    <recommendedName>
        <fullName evidence="13">Chemotaxis protein</fullName>
    </recommendedName>
</protein>